<keyword evidence="2" id="KW-1185">Reference proteome</keyword>
<accession>A1ANM6</accession>
<sequence length="671" mass="76411">MSISPTLFLERMENRWAGFGNVVSAPLRRSWHQTCTALNDKHRAADDPWEEETWKVLCPPTGSGKTQGLIVYASMLNTQNIPLYSHPGMIIVTRRIDDADNIAQQINELSRAYSGDPKKPDTAISYHSDKKGLVKMSELAQHPELVITHNAYSRALDELNRNAEIEDTWDYFYNFKSGRRKLVVIDEAIDLVEYTEIQLEDIKAVLFLCEPIKKEFPSEWEMLCRLKGILEQYAEDNKRPHKESILNDLPTCQWFFNNENSGSRTVNGIPLDSLSCLDLTEFKKALRKIKMDRLIKKHDAGENARLVRNCLETVSAVNSLLKTFIFYSRNQSTPTFNAARYIVPPDARGGVILDATAMCNPVYDLCKGASVIKPPTGTRNYQNVTVHTSYGHKVGNSEMGDNKKALQLSQDLVDHLDVQFSKDTEQRKVLVITHDDVEPFLKQCIPQNFNMSVAHWGALDGSNEWNDHDTVVIFGLPYKPKRWSASVFMGYQGMQSTAWLQDKNLRKFKKHEDIRIAIDDGQMITDIVQAVNRVRCRKVTDEDGNCPKTDVFMLLPTENKAKTLLDGISREMPGIRITGWNYDSQKQKKRGRKSGRGNWDESLVAYLKKLGVGDRIAASDISKALDINSETWKDIVRRIKTPGTYLNEELKRITVGYQMELQRAAFLKLAP</sequence>
<dbReference type="InterPro" id="IPR027417">
    <property type="entry name" value="P-loop_NTPase"/>
</dbReference>
<name>A1ANM6_PELPD</name>
<evidence type="ECO:0000313" key="2">
    <source>
        <dbReference type="Proteomes" id="UP000006732"/>
    </source>
</evidence>
<dbReference type="RefSeq" id="WP_011735243.1">
    <property type="nucleotide sequence ID" value="NC_008609.1"/>
</dbReference>
<reference evidence="1 2" key="1">
    <citation type="submission" date="2006-10" db="EMBL/GenBank/DDBJ databases">
        <title>Complete sequence of chromosome of Pelobacter propionicus DSM 2379.</title>
        <authorList>
            <consortium name="US DOE Joint Genome Institute"/>
            <person name="Copeland A."/>
            <person name="Lucas S."/>
            <person name="Lapidus A."/>
            <person name="Barry K."/>
            <person name="Detter J.C."/>
            <person name="Glavina del Rio T."/>
            <person name="Hammon N."/>
            <person name="Israni S."/>
            <person name="Dalin E."/>
            <person name="Tice H."/>
            <person name="Pitluck S."/>
            <person name="Saunders E."/>
            <person name="Brettin T."/>
            <person name="Bruce D."/>
            <person name="Han C."/>
            <person name="Tapia R."/>
            <person name="Schmutz J."/>
            <person name="Larimer F."/>
            <person name="Land M."/>
            <person name="Hauser L."/>
            <person name="Kyrpides N."/>
            <person name="Kim E."/>
            <person name="Lovley D."/>
            <person name="Richardson P."/>
        </authorList>
    </citation>
    <scope>NUCLEOTIDE SEQUENCE [LARGE SCALE GENOMIC DNA]</scope>
    <source>
        <strain evidence="2">DSM 2379 / NBRC 103807 / OttBd1</strain>
    </source>
</reference>
<dbReference type="KEGG" id="ppd:Ppro_1326"/>
<proteinExistence type="predicted"/>
<dbReference type="OrthoDB" id="7107804at2"/>
<dbReference type="Proteomes" id="UP000006732">
    <property type="component" value="Chromosome"/>
</dbReference>
<protein>
    <recommendedName>
        <fullName evidence="3">Helicase/UvrB N-terminal domain-containing protein</fullName>
    </recommendedName>
</protein>
<dbReference type="EMBL" id="CP000482">
    <property type="protein sequence ID" value="ABK98946.1"/>
    <property type="molecule type" value="Genomic_DNA"/>
</dbReference>
<gene>
    <name evidence="1" type="ordered locus">Ppro_1326</name>
</gene>
<evidence type="ECO:0008006" key="3">
    <source>
        <dbReference type="Google" id="ProtNLM"/>
    </source>
</evidence>
<dbReference type="AlphaFoldDB" id="A1ANM6"/>
<dbReference type="SUPFAM" id="SSF52540">
    <property type="entry name" value="P-loop containing nucleoside triphosphate hydrolases"/>
    <property type="match status" value="1"/>
</dbReference>
<organism evidence="1 2">
    <name type="scientific">Pelobacter propionicus (strain DSM 2379 / NBRC 103807 / OttBd1)</name>
    <dbReference type="NCBI Taxonomy" id="338966"/>
    <lineage>
        <taxon>Bacteria</taxon>
        <taxon>Pseudomonadati</taxon>
        <taxon>Thermodesulfobacteriota</taxon>
        <taxon>Desulfuromonadia</taxon>
        <taxon>Desulfuromonadales</taxon>
        <taxon>Desulfuromonadaceae</taxon>
        <taxon>Pelobacter</taxon>
    </lineage>
</organism>
<evidence type="ECO:0000313" key="1">
    <source>
        <dbReference type="EMBL" id="ABK98946.1"/>
    </source>
</evidence>
<dbReference type="eggNOG" id="ENOG50340I7">
    <property type="taxonomic scope" value="Bacteria"/>
</dbReference>
<dbReference type="HOGENOM" id="CLU_409294_0_0_7"/>